<keyword evidence="3" id="KW-1185">Reference proteome</keyword>
<dbReference type="STRING" id="1121305.CLCOL_10600"/>
<evidence type="ECO:0000313" key="3">
    <source>
        <dbReference type="Proteomes" id="UP000075374"/>
    </source>
</evidence>
<dbReference type="Proteomes" id="UP000075374">
    <property type="component" value="Unassembled WGS sequence"/>
</dbReference>
<sequence length="88" mass="10012">MKEEVFALVAFSSTHSAIKAEKELMRHELNVRIIPVPREITAGCGLSIRFDLNDLERVKKIIDDNNIETSGYYHIKKVGLSKEIKSIL</sequence>
<name>A0A151API7_9CLOT</name>
<evidence type="ECO:0000259" key="1">
    <source>
        <dbReference type="Pfam" id="PF11823"/>
    </source>
</evidence>
<gene>
    <name evidence="2" type="ORF">CLCOL_10600</name>
</gene>
<proteinExistence type="predicted"/>
<comment type="caution">
    <text evidence="2">The sequence shown here is derived from an EMBL/GenBank/DDBJ whole genome shotgun (WGS) entry which is preliminary data.</text>
</comment>
<protein>
    <recommendedName>
        <fullName evidence="1">Putative Se/S carrier protein-like domain-containing protein</fullName>
    </recommendedName>
</protein>
<dbReference type="EMBL" id="LTBB01000004">
    <property type="protein sequence ID" value="KYH29317.1"/>
    <property type="molecule type" value="Genomic_DNA"/>
</dbReference>
<feature type="domain" description="Putative Se/S carrier protein-like" evidence="1">
    <location>
        <begin position="8"/>
        <end position="73"/>
    </location>
</feature>
<organism evidence="2 3">
    <name type="scientific">Clostridium colicanis DSM 13634</name>
    <dbReference type="NCBI Taxonomy" id="1121305"/>
    <lineage>
        <taxon>Bacteria</taxon>
        <taxon>Bacillati</taxon>
        <taxon>Bacillota</taxon>
        <taxon>Clostridia</taxon>
        <taxon>Eubacteriales</taxon>
        <taxon>Clostridiaceae</taxon>
        <taxon>Clostridium</taxon>
    </lineage>
</organism>
<accession>A0A151API7</accession>
<reference evidence="2 3" key="1">
    <citation type="submission" date="2016-02" db="EMBL/GenBank/DDBJ databases">
        <title>Genome sequence of Clostridium colicanis DSM 13634.</title>
        <authorList>
            <person name="Poehlein A."/>
            <person name="Daniel R."/>
        </authorList>
    </citation>
    <scope>NUCLEOTIDE SEQUENCE [LARGE SCALE GENOMIC DNA]</scope>
    <source>
        <strain evidence="2 3">DSM 13634</strain>
    </source>
</reference>
<dbReference type="PATRIC" id="fig|1121305.3.peg.1064"/>
<dbReference type="RefSeq" id="WP_061858057.1">
    <property type="nucleotide sequence ID" value="NZ_LTBB01000004.1"/>
</dbReference>
<dbReference type="InterPro" id="IPR021778">
    <property type="entry name" value="Se/S_carrier-like"/>
</dbReference>
<evidence type="ECO:0000313" key="2">
    <source>
        <dbReference type="EMBL" id="KYH29317.1"/>
    </source>
</evidence>
<dbReference type="AlphaFoldDB" id="A0A151API7"/>
<dbReference type="Pfam" id="PF11823">
    <property type="entry name" value="Se_S_carrier"/>
    <property type="match status" value="1"/>
</dbReference>